<keyword evidence="2" id="KW-1185">Reference proteome</keyword>
<name>A0AB39ZAX0_DROSZ</name>
<keyword evidence="1" id="KW-0732">Signal</keyword>
<accession>A0AB39ZAX0</accession>
<reference evidence="3" key="1">
    <citation type="submission" date="2025-08" db="UniProtKB">
        <authorList>
            <consortium name="RefSeq"/>
        </authorList>
    </citation>
    <scope>IDENTIFICATION</scope>
</reference>
<dbReference type="PANTHER" id="PTHR20987">
    <property type="entry name" value="CHITIN-BINDING TYPE-2 DOMAIN-CONTAINING PROTEIN-RELATED"/>
    <property type="match status" value="1"/>
</dbReference>
<organism evidence="2 3">
    <name type="scientific">Drosophila suzukii</name>
    <name type="common">Spotted-wing drosophila fruit fly</name>
    <dbReference type="NCBI Taxonomy" id="28584"/>
    <lineage>
        <taxon>Eukaryota</taxon>
        <taxon>Metazoa</taxon>
        <taxon>Ecdysozoa</taxon>
        <taxon>Arthropoda</taxon>
        <taxon>Hexapoda</taxon>
        <taxon>Insecta</taxon>
        <taxon>Pterygota</taxon>
        <taxon>Neoptera</taxon>
        <taxon>Endopterygota</taxon>
        <taxon>Diptera</taxon>
        <taxon>Brachycera</taxon>
        <taxon>Muscomorpha</taxon>
        <taxon>Ephydroidea</taxon>
        <taxon>Drosophilidae</taxon>
        <taxon>Drosophila</taxon>
        <taxon>Sophophora</taxon>
    </lineage>
</organism>
<evidence type="ECO:0000313" key="2">
    <source>
        <dbReference type="Proteomes" id="UP001652628"/>
    </source>
</evidence>
<dbReference type="Proteomes" id="UP001652628">
    <property type="component" value="Chromosome 2L"/>
</dbReference>
<dbReference type="RefSeq" id="XP_016931827.3">
    <property type="nucleotide sequence ID" value="XM_017076338.4"/>
</dbReference>
<sequence>MKGALVCICLALFMALYGAEYVCNRDSNNEPDCTNASNLLVPIRNFYDPTRYWNCTSVSNMPASVGRCNGTGFDPTLMKCVNWTEWKWTPYCP</sequence>
<dbReference type="AlphaFoldDB" id="A0AB39ZAX0"/>
<protein>
    <submittedName>
        <fullName evidence="3">Uncharacterized protein Peritrophin-15a</fullName>
    </submittedName>
</protein>
<dbReference type="PANTHER" id="PTHR20987:SF0">
    <property type="entry name" value="CHITIN-BINDING TYPE-2 DOMAIN-CONTAINING PROTEIN-RELATED"/>
    <property type="match status" value="1"/>
</dbReference>
<gene>
    <name evidence="3" type="primary">Peritrophin-15a</name>
</gene>
<evidence type="ECO:0000313" key="3">
    <source>
        <dbReference type="RefSeq" id="XP_016931827.3"/>
    </source>
</evidence>
<feature type="chain" id="PRO_5046649069" evidence="1">
    <location>
        <begin position="20"/>
        <end position="93"/>
    </location>
</feature>
<evidence type="ECO:0000256" key="1">
    <source>
        <dbReference type="SAM" id="SignalP"/>
    </source>
</evidence>
<proteinExistence type="predicted"/>
<dbReference type="GeneID" id="108011231"/>
<feature type="signal peptide" evidence="1">
    <location>
        <begin position="1"/>
        <end position="19"/>
    </location>
</feature>